<gene>
    <name evidence="2" type="ORF">HP548_02815</name>
</gene>
<feature type="chain" id="PRO_5045579265" description="SH3 domain-containing protein" evidence="1">
    <location>
        <begin position="24"/>
        <end position="125"/>
    </location>
</feature>
<keyword evidence="1" id="KW-0732">Signal</keyword>
<evidence type="ECO:0000256" key="1">
    <source>
        <dbReference type="SAM" id="SignalP"/>
    </source>
</evidence>
<proteinExistence type="predicted"/>
<protein>
    <recommendedName>
        <fullName evidence="4">SH3 domain-containing protein</fullName>
    </recommendedName>
</protein>
<accession>A0ABX2MDK9</accession>
<dbReference type="GeneID" id="97129619"/>
<comment type="caution">
    <text evidence="2">The sequence shown here is derived from an EMBL/GenBank/DDBJ whole genome shotgun (WGS) entry which is preliminary data.</text>
</comment>
<dbReference type="Proteomes" id="UP000577724">
    <property type="component" value="Unassembled WGS sequence"/>
</dbReference>
<feature type="signal peptide" evidence="1">
    <location>
        <begin position="1"/>
        <end position="23"/>
    </location>
</feature>
<evidence type="ECO:0008006" key="4">
    <source>
        <dbReference type="Google" id="ProtNLM"/>
    </source>
</evidence>
<organism evidence="2 3">
    <name type="scientific">Paenibacillus taichungensis</name>
    <dbReference type="NCBI Taxonomy" id="484184"/>
    <lineage>
        <taxon>Bacteria</taxon>
        <taxon>Bacillati</taxon>
        <taxon>Bacillota</taxon>
        <taxon>Bacilli</taxon>
        <taxon>Bacillales</taxon>
        <taxon>Paenibacillaceae</taxon>
        <taxon>Paenibacillus</taxon>
    </lineage>
</organism>
<reference evidence="2 3" key="1">
    <citation type="submission" date="2020-05" db="EMBL/GenBank/DDBJ databases">
        <title>Genome Sequencing of Type Strains.</title>
        <authorList>
            <person name="Lemaire J.F."/>
            <person name="Inderbitzin P."/>
            <person name="Gregorio O.A."/>
            <person name="Collins S.B."/>
            <person name="Wespe N."/>
            <person name="Knight-Connoni V."/>
        </authorList>
    </citation>
    <scope>NUCLEOTIDE SEQUENCE [LARGE SCALE GENOMIC DNA]</scope>
    <source>
        <strain evidence="2 3">DSM 19942</strain>
    </source>
</reference>
<sequence>MLKKFIAVSLVAAMALPVTGAFASDNPTDRVRPDIQNTLDSNITVAPGKDEISILAYTWTVKTTANIRATASPTGAHVLTVYAGTQLFGQHGGEVKVVNGEKWVYVWNSANVAGWILLSALEETG</sequence>
<name>A0ABX2MDK9_9BACL</name>
<dbReference type="RefSeq" id="WP_175380832.1">
    <property type="nucleotide sequence ID" value="NZ_CBCRYD010000030.1"/>
</dbReference>
<keyword evidence="3" id="KW-1185">Reference proteome</keyword>
<dbReference type="EMBL" id="JABMCC010000089">
    <property type="protein sequence ID" value="NUU53028.1"/>
    <property type="molecule type" value="Genomic_DNA"/>
</dbReference>
<evidence type="ECO:0000313" key="3">
    <source>
        <dbReference type="Proteomes" id="UP000577724"/>
    </source>
</evidence>
<evidence type="ECO:0000313" key="2">
    <source>
        <dbReference type="EMBL" id="NUU53028.1"/>
    </source>
</evidence>